<feature type="transmembrane region" description="Helical" evidence="13">
    <location>
        <begin position="322"/>
        <end position="339"/>
    </location>
</feature>
<dbReference type="InterPro" id="IPR001127">
    <property type="entry name" value="PTS_EIIA_1_perm"/>
</dbReference>
<feature type="transmembrane region" description="Helical" evidence="13">
    <location>
        <begin position="292"/>
        <end position="310"/>
    </location>
</feature>
<evidence type="ECO:0000259" key="15">
    <source>
        <dbReference type="PROSITE" id="PS51098"/>
    </source>
</evidence>
<keyword evidence="4" id="KW-0762">Sugar transport</keyword>
<dbReference type="GO" id="GO:0009401">
    <property type="term" value="P:phosphoenolpyruvate-dependent sugar phosphotransferase system"/>
    <property type="evidence" value="ECO:0007669"/>
    <property type="project" value="UniProtKB-KW"/>
</dbReference>
<keyword evidence="3" id="KW-1003">Cell membrane</keyword>
<dbReference type="PROSITE" id="PS51093">
    <property type="entry name" value="PTS_EIIA_TYPE_1"/>
    <property type="match status" value="1"/>
</dbReference>
<dbReference type="InterPro" id="IPR001996">
    <property type="entry name" value="PTS_IIB_1"/>
</dbReference>
<dbReference type="InterPro" id="IPR036878">
    <property type="entry name" value="Glu_permease_IIB"/>
</dbReference>
<keyword evidence="6" id="KW-0598">Phosphotransferase system</keyword>
<dbReference type="GO" id="GO:0008982">
    <property type="term" value="F:protein-N(PI)-phosphohistidine-sugar phosphotransferase activity"/>
    <property type="evidence" value="ECO:0007669"/>
    <property type="project" value="InterPro"/>
</dbReference>
<evidence type="ECO:0000256" key="12">
    <source>
        <dbReference type="SAM" id="MobiDB-lite"/>
    </source>
</evidence>
<evidence type="ECO:0000256" key="13">
    <source>
        <dbReference type="SAM" id="Phobius"/>
    </source>
</evidence>
<dbReference type="PROSITE" id="PS51103">
    <property type="entry name" value="PTS_EIIC_TYPE_1"/>
    <property type="match status" value="1"/>
</dbReference>
<evidence type="ECO:0000256" key="5">
    <source>
        <dbReference type="ARBA" id="ARBA00022679"/>
    </source>
</evidence>
<feature type="transmembrane region" description="Helical" evidence="13">
    <location>
        <begin position="371"/>
        <end position="393"/>
    </location>
</feature>
<dbReference type="InterPro" id="IPR013013">
    <property type="entry name" value="PTS_EIIC_1"/>
</dbReference>
<feature type="transmembrane region" description="Helical" evidence="13">
    <location>
        <begin position="136"/>
        <end position="163"/>
    </location>
</feature>
<dbReference type="CDD" id="cd00212">
    <property type="entry name" value="PTS_IIB_glc"/>
    <property type="match status" value="1"/>
</dbReference>
<dbReference type="PANTHER" id="PTHR30009">
    <property type="entry name" value="CYTOCHROME C-TYPE SYNTHESIS PROTEIN AND PTS TRANSMEMBRANE COMPONENT"/>
    <property type="match status" value="1"/>
</dbReference>
<evidence type="ECO:0000256" key="2">
    <source>
        <dbReference type="ARBA" id="ARBA00022448"/>
    </source>
</evidence>
<keyword evidence="2" id="KW-0813">Transport</keyword>
<dbReference type="InterPro" id="IPR050429">
    <property type="entry name" value="PTS_Glucose_EIICBA"/>
</dbReference>
<dbReference type="Proteomes" id="UP000004754">
    <property type="component" value="Unassembled WGS sequence"/>
</dbReference>
<dbReference type="Pfam" id="PF02378">
    <property type="entry name" value="PTS_EIIC"/>
    <property type="match status" value="1"/>
</dbReference>
<dbReference type="Gene3D" id="3.30.1360.60">
    <property type="entry name" value="Glucose permease domain IIB"/>
    <property type="match status" value="1"/>
</dbReference>
<dbReference type="PANTHER" id="PTHR30009:SF24">
    <property type="entry name" value="PTS SYSTEM, IIBC COMPONENT"/>
    <property type="match status" value="1"/>
</dbReference>
<dbReference type="InterPro" id="IPR018113">
    <property type="entry name" value="PTrfase_EIIB_Cys"/>
</dbReference>
<evidence type="ECO:0000313" key="18">
    <source>
        <dbReference type="Proteomes" id="UP000004754"/>
    </source>
</evidence>
<dbReference type="EMBL" id="AEQN01000016">
    <property type="protein sequence ID" value="EFV01969.1"/>
    <property type="molecule type" value="Genomic_DNA"/>
</dbReference>
<feature type="transmembrane region" description="Helical" evidence="13">
    <location>
        <begin position="56"/>
        <end position="84"/>
    </location>
</feature>
<dbReference type="GO" id="GO:0090563">
    <property type="term" value="F:protein-phosphocysteine-sugar phosphotransferase activity"/>
    <property type="evidence" value="ECO:0007669"/>
    <property type="project" value="TreeGrafter"/>
</dbReference>
<evidence type="ECO:0000256" key="7">
    <source>
        <dbReference type="ARBA" id="ARBA00022692"/>
    </source>
</evidence>
<evidence type="ECO:0000256" key="11">
    <source>
        <dbReference type="PROSITE-ProRule" id="PRU00421"/>
    </source>
</evidence>
<dbReference type="eggNOG" id="COG2190">
    <property type="taxonomic scope" value="Bacteria"/>
</dbReference>
<evidence type="ECO:0000256" key="10">
    <source>
        <dbReference type="ARBA" id="ARBA00023136"/>
    </source>
</evidence>
<dbReference type="AlphaFoldDB" id="E6MH79"/>
<evidence type="ECO:0000256" key="9">
    <source>
        <dbReference type="ARBA" id="ARBA00022989"/>
    </source>
</evidence>
<dbReference type="OrthoDB" id="9764327at2"/>
<feature type="transmembrane region" description="Helical" evidence="13">
    <location>
        <begin position="96"/>
        <end position="116"/>
    </location>
</feature>
<keyword evidence="9 13" id="KW-1133">Transmembrane helix</keyword>
<feature type="domain" description="PTS EIIB type-1" evidence="15">
    <location>
        <begin position="466"/>
        <end position="547"/>
    </location>
</feature>
<dbReference type="SUPFAM" id="SSF51261">
    <property type="entry name" value="Duplicated hybrid motif"/>
    <property type="match status" value="1"/>
</dbReference>
<dbReference type="NCBIfam" id="TIGR00830">
    <property type="entry name" value="PTBA"/>
    <property type="match status" value="1"/>
</dbReference>
<evidence type="ECO:0000259" key="14">
    <source>
        <dbReference type="PROSITE" id="PS51093"/>
    </source>
</evidence>
<keyword evidence="8" id="KW-0418">Kinase</keyword>
<evidence type="ECO:0000259" key="16">
    <source>
        <dbReference type="PROSITE" id="PS51103"/>
    </source>
</evidence>
<dbReference type="NCBIfam" id="TIGR00826">
    <property type="entry name" value="EIIB_glc"/>
    <property type="match status" value="1"/>
</dbReference>
<feature type="compositionally biased region" description="Pro residues" evidence="12">
    <location>
        <begin position="557"/>
        <end position="569"/>
    </location>
</feature>
<dbReference type="PROSITE" id="PS51098">
    <property type="entry name" value="PTS_EIIB_TYPE_1"/>
    <property type="match status" value="1"/>
</dbReference>
<proteinExistence type="predicted"/>
<keyword evidence="7 13" id="KW-0812">Transmembrane</keyword>
<dbReference type="eggNOG" id="COG1264">
    <property type="taxonomic scope" value="Bacteria"/>
</dbReference>
<dbReference type="Pfam" id="PF00358">
    <property type="entry name" value="PTS_EIIA_1"/>
    <property type="match status" value="1"/>
</dbReference>
<sequence length="734" mass="77553">MKDKIFGVLQRVGRSFMLPIALLPIAGILLGLGSVFTNETTLATYHLTAAFGPGTFMHGFNTILLAVGNAVFGNLPVLFALGVAIGMAKKEKEVSALAGLIGYIAMNTAINGMLRITGQIDADGKLLKTAHILPGAITQTLGITSLQMGVFGGIIVGLGVAALHNRFYKIELPNAISFFGGSRFVPIIATLVYTFVGIGLYFVWPPISAGINALGVLVAASGPLGTLAFGIIKRALIPFGLHHVFYMPFWQTAVGGTMKVGGKMIEGGQNIFFAQLANAGHIRHFSADATRYFSGEFIFMIFGLPGAALAMYRTAKPEKRKAAGGLLLSAALASMLTGITEPIEFSFLFVAPMLFGVQVLLAGSCYMLAHLLNVAVGVTFSGGLIDLIFFGVLQGNAKTSWLLLIPCGIVYFLLYYLIFRFLIVKFDLKTPGREDDDAETKLYSKADYQAKKGEGGADAPKGVSQDALSADIVRGLGGKANITDVDACATRLRITVKDPGQVTDAVLKATGAAGVVHKGQGIQVIYGPQVSVIKSNLEEYLLSAPDQPVPVSEEAPAPAPAPEEAPAPAPKKRRLVKVVKIASPFTGVAHDLGETPDEGFAGKIMGDGAMVEPEENILYAPEDGVIALVFDTKHAIGLTTDSGVGLLIHVGIDTVALGGKGFKALVETGQRVKKGDPLLEVDLDYLRANAPSLATPVMDTEMNDDKTVRLLANGPVQAGEPLFAIDYYEDVPEE</sequence>
<reference evidence="17 18" key="1">
    <citation type="submission" date="2010-12" db="EMBL/GenBank/DDBJ databases">
        <authorList>
            <person name="Muzny D."/>
            <person name="Qin X."/>
            <person name="Deng J."/>
            <person name="Jiang H."/>
            <person name="Liu Y."/>
            <person name="Qu J."/>
            <person name="Song X.-Z."/>
            <person name="Zhang L."/>
            <person name="Thornton R."/>
            <person name="Coyle M."/>
            <person name="Francisco L."/>
            <person name="Jackson L."/>
            <person name="Javaid M."/>
            <person name="Korchina V."/>
            <person name="Kovar C."/>
            <person name="Mata R."/>
            <person name="Mathew T."/>
            <person name="Ngo R."/>
            <person name="Nguyen L."/>
            <person name="Nguyen N."/>
            <person name="Okwuonu G."/>
            <person name="Ongeri F."/>
            <person name="Pham C."/>
            <person name="Simmons D."/>
            <person name="Wilczek-Boney K."/>
            <person name="Hale W."/>
            <person name="Jakkamsetti A."/>
            <person name="Pham P."/>
            <person name="Ruth R."/>
            <person name="San Lucas F."/>
            <person name="Warren J."/>
            <person name="Zhang J."/>
            <person name="Zhao Z."/>
            <person name="Zhou C."/>
            <person name="Zhu D."/>
            <person name="Lee S."/>
            <person name="Bess C."/>
            <person name="Blankenburg K."/>
            <person name="Forbes L."/>
            <person name="Fu Q."/>
            <person name="Gubbala S."/>
            <person name="Hirani K."/>
            <person name="Jayaseelan J.C."/>
            <person name="Lara F."/>
            <person name="Munidasa M."/>
            <person name="Palculict T."/>
            <person name="Patil S."/>
            <person name="Pu L.-L."/>
            <person name="Saada N."/>
            <person name="Tang L."/>
            <person name="Weissenberger G."/>
            <person name="Zhu Y."/>
            <person name="Hemphill L."/>
            <person name="Shang Y."/>
            <person name="Youmans B."/>
            <person name="Ayvaz T."/>
            <person name="Ross M."/>
            <person name="Santibanez J."/>
            <person name="Aqrawi P."/>
            <person name="Gross S."/>
            <person name="Joshi V."/>
            <person name="Fowler G."/>
            <person name="Nazareth L."/>
            <person name="Reid J."/>
            <person name="Worley K."/>
            <person name="Petrosino J."/>
            <person name="Highlander S."/>
            <person name="Gibbs R."/>
        </authorList>
    </citation>
    <scope>NUCLEOTIDE SEQUENCE [LARGE SCALE GENOMIC DNA]</scope>
    <source>
        <strain evidence="17 18">ATCC 23263</strain>
    </source>
</reference>
<dbReference type="InterPro" id="IPR011055">
    <property type="entry name" value="Dup_hybrid_motif"/>
</dbReference>
<feature type="active site" description="Phosphocysteine intermediate; for EIIB activity" evidence="11">
    <location>
        <position position="488"/>
    </location>
</feature>
<accession>E6MH79</accession>
<feature type="transmembrane region" description="Helical" evidence="13">
    <location>
        <begin position="12"/>
        <end position="36"/>
    </location>
</feature>
<keyword evidence="18" id="KW-1185">Reference proteome</keyword>
<evidence type="ECO:0000256" key="4">
    <source>
        <dbReference type="ARBA" id="ARBA00022597"/>
    </source>
</evidence>
<dbReference type="EC" id="2.7.1.69" evidence="17"/>
<evidence type="ECO:0000313" key="17">
    <source>
        <dbReference type="EMBL" id="EFV01969.1"/>
    </source>
</evidence>
<organism evidence="17 18">
    <name type="scientific">Pseudoramibacter alactolyticus ATCC 23263</name>
    <dbReference type="NCBI Taxonomy" id="887929"/>
    <lineage>
        <taxon>Bacteria</taxon>
        <taxon>Bacillati</taxon>
        <taxon>Bacillota</taxon>
        <taxon>Clostridia</taxon>
        <taxon>Eubacteriales</taxon>
        <taxon>Eubacteriaceae</taxon>
        <taxon>Pseudoramibacter</taxon>
    </lineage>
</organism>
<dbReference type="InterPro" id="IPR003352">
    <property type="entry name" value="PTS_EIIC"/>
</dbReference>
<dbReference type="Pfam" id="PF00367">
    <property type="entry name" value="PTS_EIIB"/>
    <property type="match status" value="1"/>
</dbReference>
<comment type="subcellular location">
    <subcellularLocation>
        <location evidence="1">Cell membrane</location>
        <topology evidence="1">Multi-pass membrane protein</topology>
    </subcellularLocation>
</comment>
<feature type="domain" description="PTS EIIC type-1" evidence="16">
    <location>
        <begin position="3"/>
        <end position="435"/>
    </location>
</feature>
<feature type="transmembrane region" description="Helical" evidence="13">
    <location>
        <begin position="210"/>
        <end position="232"/>
    </location>
</feature>
<evidence type="ECO:0000256" key="3">
    <source>
        <dbReference type="ARBA" id="ARBA00022475"/>
    </source>
</evidence>
<protein>
    <submittedName>
        <fullName evidence="17">PTS system, glucose-like IIB component</fullName>
        <ecNumber evidence="17">2.7.1.69</ecNumber>
    </submittedName>
</protein>
<name>E6MH79_9FIRM</name>
<dbReference type="FunFam" id="2.70.70.10:FF:000001">
    <property type="entry name" value="PTS system glucose-specific IIA component"/>
    <property type="match status" value="1"/>
</dbReference>
<comment type="caution">
    <text evidence="17">The sequence shown here is derived from an EMBL/GenBank/DDBJ whole genome shotgun (WGS) entry which is preliminary data.</text>
</comment>
<dbReference type="PROSITE" id="PS00371">
    <property type="entry name" value="PTS_EIIA_TYPE_1_HIS"/>
    <property type="match status" value="1"/>
</dbReference>
<feature type="transmembrane region" description="Helical" evidence="13">
    <location>
        <begin position="399"/>
        <end position="423"/>
    </location>
</feature>
<keyword evidence="5 17" id="KW-0808">Transferase</keyword>
<dbReference type="GO" id="GO:0016301">
    <property type="term" value="F:kinase activity"/>
    <property type="evidence" value="ECO:0007669"/>
    <property type="project" value="UniProtKB-KW"/>
</dbReference>
<dbReference type="RefSeq" id="WP_006598786.1">
    <property type="nucleotide sequence ID" value="NZ_GL622359.1"/>
</dbReference>
<evidence type="ECO:0000256" key="1">
    <source>
        <dbReference type="ARBA" id="ARBA00004651"/>
    </source>
</evidence>
<evidence type="ECO:0000256" key="6">
    <source>
        <dbReference type="ARBA" id="ARBA00022683"/>
    </source>
</evidence>
<evidence type="ECO:0000256" key="8">
    <source>
        <dbReference type="ARBA" id="ARBA00022777"/>
    </source>
</evidence>
<feature type="domain" description="PTS EIIA type-1" evidence="14">
    <location>
        <begin position="597"/>
        <end position="701"/>
    </location>
</feature>
<dbReference type="eggNOG" id="COG1263">
    <property type="taxonomic scope" value="Bacteria"/>
</dbReference>
<feature type="transmembrane region" description="Helical" evidence="13">
    <location>
        <begin position="345"/>
        <end position="364"/>
    </location>
</feature>
<dbReference type="Gene3D" id="2.70.70.10">
    <property type="entry name" value="Glucose Permease (Domain IIA)"/>
    <property type="match status" value="1"/>
</dbReference>
<gene>
    <name evidence="17" type="ORF">HMP0721_1364</name>
</gene>
<dbReference type="PROSITE" id="PS01035">
    <property type="entry name" value="PTS_EIIB_TYPE_1_CYS"/>
    <property type="match status" value="1"/>
</dbReference>
<dbReference type="GO" id="GO:0005886">
    <property type="term" value="C:plasma membrane"/>
    <property type="evidence" value="ECO:0007669"/>
    <property type="project" value="UniProtKB-SubCell"/>
</dbReference>
<dbReference type="HOGENOM" id="CLU_012312_1_1_9"/>
<feature type="transmembrane region" description="Helical" evidence="13">
    <location>
        <begin position="184"/>
        <end position="204"/>
    </location>
</feature>
<dbReference type="STRING" id="887929.HMP0721_1364"/>
<keyword evidence="10 13" id="KW-0472">Membrane</keyword>
<feature type="region of interest" description="Disordered" evidence="12">
    <location>
        <begin position="548"/>
        <end position="570"/>
    </location>
</feature>
<dbReference type="SUPFAM" id="SSF55604">
    <property type="entry name" value="Glucose permease domain IIB"/>
    <property type="match status" value="1"/>
</dbReference>